<evidence type="ECO:0000313" key="3">
    <source>
        <dbReference type="Proteomes" id="UP000250266"/>
    </source>
</evidence>
<feature type="region of interest" description="Disordered" evidence="1">
    <location>
        <begin position="134"/>
        <end position="162"/>
    </location>
</feature>
<dbReference type="Proteomes" id="UP000250266">
    <property type="component" value="Unassembled WGS sequence"/>
</dbReference>
<feature type="region of interest" description="Disordered" evidence="1">
    <location>
        <begin position="175"/>
        <end position="194"/>
    </location>
</feature>
<keyword evidence="3" id="KW-1185">Reference proteome</keyword>
<protein>
    <submittedName>
        <fullName evidence="2">Uncharacterized protein</fullName>
    </submittedName>
</protein>
<reference evidence="2 3" key="1">
    <citation type="journal article" date="2016" name="Nat. Commun.">
        <title>Ectomycorrhizal ecology is imprinted in the genome of the dominant symbiotic fungus Cenococcum geophilum.</title>
        <authorList>
            <consortium name="DOE Joint Genome Institute"/>
            <person name="Peter M."/>
            <person name="Kohler A."/>
            <person name="Ohm R.A."/>
            <person name="Kuo A."/>
            <person name="Krutzmann J."/>
            <person name="Morin E."/>
            <person name="Arend M."/>
            <person name="Barry K.W."/>
            <person name="Binder M."/>
            <person name="Choi C."/>
            <person name="Clum A."/>
            <person name="Copeland A."/>
            <person name="Grisel N."/>
            <person name="Haridas S."/>
            <person name="Kipfer T."/>
            <person name="LaButti K."/>
            <person name="Lindquist E."/>
            <person name="Lipzen A."/>
            <person name="Maire R."/>
            <person name="Meier B."/>
            <person name="Mihaltcheva S."/>
            <person name="Molinier V."/>
            <person name="Murat C."/>
            <person name="Poggeler S."/>
            <person name="Quandt C.A."/>
            <person name="Sperisen C."/>
            <person name="Tritt A."/>
            <person name="Tisserant E."/>
            <person name="Crous P.W."/>
            <person name="Henrissat B."/>
            <person name="Nehls U."/>
            <person name="Egli S."/>
            <person name="Spatafora J.W."/>
            <person name="Grigoriev I.V."/>
            <person name="Martin F.M."/>
        </authorList>
    </citation>
    <scope>NUCLEOTIDE SEQUENCE [LARGE SCALE GENOMIC DNA]</scope>
    <source>
        <strain evidence="2 3">CBS 459.81</strain>
    </source>
</reference>
<organism evidence="2 3">
    <name type="scientific">Lepidopterella palustris CBS 459.81</name>
    <dbReference type="NCBI Taxonomy" id="1314670"/>
    <lineage>
        <taxon>Eukaryota</taxon>
        <taxon>Fungi</taxon>
        <taxon>Dikarya</taxon>
        <taxon>Ascomycota</taxon>
        <taxon>Pezizomycotina</taxon>
        <taxon>Dothideomycetes</taxon>
        <taxon>Pleosporomycetidae</taxon>
        <taxon>Mytilinidiales</taxon>
        <taxon>Argynnaceae</taxon>
        <taxon>Lepidopterella</taxon>
    </lineage>
</organism>
<dbReference type="AlphaFoldDB" id="A0A8E2E2H2"/>
<dbReference type="EMBL" id="KV745243">
    <property type="protein sequence ID" value="OCK76089.1"/>
    <property type="molecule type" value="Genomic_DNA"/>
</dbReference>
<name>A0A8E2E2H2_9PEZI</name>
<proteinExistence type="predicted"/>
<accession>A0A8E2E2H2</accession>
<gene>
    <name evidence="2" type="ORF">K432DRAFT_396719</name>
</gene>
<feature type="region of interest" description="Disordered" evidence="1">
    <location>
        <begin position="50"/>
        <end position="75"/>
    </location>
</feature>
<evidence type="ECO:0000313" key="2">
    <source>
        <dbReference type="EMBL" id="OCK76089.1"/>
    </source>
</evidence>
<evidence type="ECO:0000256" key="1">
    <source>
        <dbReference type="SAM" id="MobiDB-lite"/>
    </source>
</evidence>
<sequence>MAPQTLPTLTTTYFNIVSFPPSIPVAGAGKQPATTVTKRQLPATPVTTKRLLPAAPPTGRLPAATPPTTKKFSLSPTTPPAHYLYFHSAPGYRVKLFFPRRVLVNQNQHLVSGAATGEKAAKPQTLPKQFPKAHGYHGGPHTRGVPSTAPTATRVPHQTHSRNQRVRLWLDNQSGRCTEPNEELEEEQHGNLMGERVLDEDDDVSEMRLRREWLGWKS</sequence>
<feature type="compositionally biased region" description="Polar residues" evidence="1">
    <location>
        <begin position="66"/>
        <end position="75"/>
    </location>
</feature>